<dbReference type="SMART" id="SM00422">
    <property type="entry name" value="HTH_MERR"/>
    <property type="match status" value="1"/>
</dbReference>
<comment type="caution">
    <text evidence="3">The sequence shown here is derived from an EMBL/GenBank/DDBJ whole genome shotgun (WGS) entry which is preliminary data.</text>
</comment>
<dbReference type="PANTHER" id="PTHR30204:SF58">
    <property type="entry name" value="HTH-TYPE TRANSCRIPTIONAL REGULATOR YFMP"/>
    <property type="match status" value="1"/>
</dbReference>
<feature type="domain" description="HTH merR-type" evidence="2">
    <location>
        <begin position="10"/>
        <end position="78"/>
    </location>
</feature>
<dbReference type="InterPro" id="IPR000551">
    <property type="entry name" value="MerR-type_HTH_dom"/>
</dbReference>
<sequence>MTNKRSQQGVYGISGMSELSGVGPQTLRLYERRGLLAPTRTAGGTRRYSDVDLNTLDRITALIDEGVNVVGVRLILSLEAQNALLEARLGQFSGAGPLQRERRLRRE</sequence>
<reference evidence="3 4" key="1">
    <citation type="submission" date="2024-09" db="EMBL/GenBank/DDBJ databases">
        <authorList>
            <person name="Sun Q."/>
            <person name="Mori K."/>
        </authorList>
    </citation>
    <scope>NUCLEOTIDE SEQUENCE [LARGE SCALE GENOMIC DNA]</scope>
    <source>
        <strain evidence="3 4">JCM 11411</strain>
    </source>
</reference>
<dbReference type="Proteomes" id="UP001589587">
    <property type="component" value="Unassembled WGS sequence"/>
</dbReference>
<evidence type="ECO:0000256" key="1">
    <source>
        <dbReference type="ARBA" id="ARBA00023125"/>
    </source>
</evidence>
<dbReference type="EMBL" id="JBHMAS010000058">
    <property type="protein sequence ID" value="MFB9782929.1"/>
    <property type="molecule type" value="Genomic_DNA"/>
</dbReference>
<dbReference type="RefSeq" id="WP_073513721.1">
    <property type="nucleotide sequence ID" value="NZ_JBEUOO010000073.1"/>
</dbReference>
<protein>
    <submittedName>
        <fullName evidence="3">MerR family transcriptional regulator</fullName>
    </submittedName>
</protein>
<organism evidence="3 4">
    <name type="scientific">Rhodococcus baikonurensis</name>
    <dbReference type="NCBI Taxonomy" id="172041"/>
    <lineage>
        <taxon>Bacteria</taxon>
        <taxon>Bacillati</taxon>
        <taxon>Actinomycetota</taxon>
        <taxon>Actinomycetes</taxon>
        <taxon>Mycobacteriales</taxon>
        <taxon>Nocardiaceae</taxon>
        <taxon>Rhodococcus</taxon>
        <taxon>Rhodococcus erythropolis group</taxon>
    </lineage>
</organism>
<dbReference type="InterPro" id="IPR009061">
    <property type="entry name" value="DNA-bd_dom_put_sf"/>
</dbReference>
<name>A0ABV5XMG1_9NOCA</name>
<gene>
    <name evidence="3" type="ORF">ACFFQ6_24795</name>
</gene>
<accession>A0ABV5XMG1</accession>
<dbReference type="Gene3D" id="1.10.1660.10">
    <property type="match status" value="1"/>
</dbReference>
<proteinExistence type="predicted"/>
<dbReference type="PROSITE" id="PS50937">
    <property type="entry name" value="HTH_MERR_2"/>
    <property type="match status" value="1"/>
</dbReference>
<evidence type="ECO:0000313" key="4">
    <source>
        <dbReference type="Proteomes" id="UP001589587"/>
    </source>
</evidence>
<evidence type="ECO:0000313" key="3">
    <source>
        <dbReference type="EMBL" id="MFB9782929.1"/>
    </source>
</evidence>
<dbReference type="PANTHER" id="PTHR30204">
    <property type="entry name" value="REDOX-CYCLING DRUG-SENSING TRANSCRIPTIONAL ACTIVATOR SOXR"/>
    <property type="match status" value="1"/>
</dbReference>
<dbReference type="InterPro" id="IPR047057">
    <property type="entry name" value="MerR_fam"/>
</dbReference>
<dbReference type="Pfam" id="PF13411">
    <property type="entry name" value="MerR_1"/>
    <property type="match status" value="1"/>
</dbReference>
<keyword evidence="4" id="KW-1185">Reference proteome</keyword>
<keyword evidence="1" id="KW-0238">DNA-binding</keyword>
<dbReference type="SUPFAM" id="SSF46955">
    <property type="entry name" value="Putative DNA-binding domain"/>
    <property type="match status" value="1"/>
</dbReference>
<dbReference type="GeneID" id="93806873"/>
<dbReference type="PRINTS" id="PR00040">
    <property type="entry name" value="HTHMERR"/>
</dbReference>
<evidence type="ECO:0000259" key="2">
    <source>
        <dbReference type="PROSITE" id="PS50937"/>
    </source>
</evidence>